<proteinExistence type="predicted"/>
<feature type="compositionally biased region" description="Low complexity" evidence="1">
    <location>
        <begin position="251"/>
        <end position="271"/>
    </location>
</feature>
<dbReference type="EMBL" id="BMZH01000025">
    <property type="protein sequence ID" value="GHB05256.1"/>
    <property type="molecule type" value="Genomic_DNA"/>
</dbReference>
<evidence type="ECO:0008006" key="4">
    <source>
        <dbReference type="Google" id="ProtNLM"/>
    </source>
</evidence>
<evidence type="ECO:0000256" key="1">
    <source>
        <dbReference type="SAM" id="MobiDB-lite"/>
    </source>
</evidence>
<keyword evidence="3" id="KW-1185">Reference proteome</keyword>
<dbReference type="Proteomes" id="UP000634004">
    <property type="component" value="Unassembled WGS sequence"/>
</dbReference>
<dbReference type="Gene3D" id="3.40.50.300">
    <property type="entry name" value="P-loop containing nucleotide triphosphate hydrolases"/>
    <property type="match status" value="1"/>
</dbReference>
<evidence type="ECO:0000313" key="2">
    <source>
        <dbReference type="EMBL" id="GHB05256.1"/>
    </source>
</evidence>
<dbReference type="RefSeq" id="WP_189499671.1">
    <property type="nucleotide sequence ID" value="NZ_BMZH01000025.1"/>
</dbReference>
<sequence>MAGGIAFDDGAGRVFASPAGKRPSLQVLHSLPAGLRRQVHLADQQDAFRSSDVLSIAAGLPSLQWQRVHEVVGRGALHFGLTVAKQAKAVSSAHPVVIIGTGRDVHALRPEGLGAYVPPASVTMIEAGRRDDILWTAEQALAAKAQAIVLVQIDQGPTLSESRSLQIAAEQGGSLGIILISRQARSSACQTRWDCNPVPNGWDWEVVKNKTGPVGQWRIRAGPKGQLLEPLPLSRLVTKTATPFHEPTTHSSSVVSLPPLGSSPAGARPSP</sequence>
<dbReference type="SUPFAM" id="SSF52540">
    <property type="entry name" value="P-loop containing nucleoside triphosphate hydrolases"/>
    <property type="match status" value="1"/>
</dbReference>
<comment type="caution">
    <text evidence="2">The sequence shown here is derived from an EMBL/GenBank/DDBJ whole genome shotgun (WGS) entry which is preliminary data.</text>
</comment>
<protein>
    <recommendedName>
        <fullName evidence="4">Protein ImuA</fullName>
    </recommendedName>
</protein>
<evidence type="ECO:0000313" key="3">
    <source>
        <dbReference type="Proteomes" id="UP000634004"/>
    </source>
</evidence>
<reference evidence="2" key="2">
    <citation type="submission" date="2020-09" db="EMBL/GenBank/DDBJ databases">
        <authorList>
            <person name="Sun Q."/>
            <person name="Kim S."/>
        </authorList>
    </citation>
    <scope>NUCLEOTIDE SEQUENCE</scope>
    <source>
        <strain evidence="2">KCTC 32513</strain>
    </source>
</reference>
<reference evidence="2" key="1">
    <citation type="journal article" date="2014" name="Int. J. Syst. Evol. Microbiol.">
        <title>Complete genome sequence of Corynebacterium casei LMG S-19264T (=DSM 44701T), isolated from a smear-ripened cheese.</title>
        <authorList>
            <consortium name="US DOE Joint Genome Institute (JGI-PGF)"/>
            <person name="Walter F."/>
            <person name="Albersmeier A."/>
            <person name="Kalinowski J."/>
            <person name="Ruckert C."/>
        </authorList>
    </citation>
    <scope>NUCLEOTIDE SEQUENCE</scope>
    <source>
        <strain evidence="2">KCTC 32513</strain>
    </source>
</reference>
<dbReference type="AlphaFoldDB" id="A0A8J3CUS3"/>
<name>A0A8J3CUS3_9PROT</name>
<feature type="region of interest" description="Disordered" evidence="1">
    <location>
        <begin position="243"/>
        <end position="271"/>
    </location>
</feature>
<accession>A0A8J3CUS3</accession>
<dbReference type="InterPro" id="IPR027417">
    <property type="entry name" value="P-loop_NTPase"/>
</dbReference>
<gene>
    <name evidence="2" type="ORF">GCM10009069_29650</name>
</gene>
<organism evidence="2 3">
    <name type="scientific">Algimonas arctica</name>
    <dbReference type="NCBI Taxonomy" id="1479486"/>
    <lineage>
        <taxon>Bacteria</taxon>
        <taxon>Pseudomonadati</taxon>
        <taxon>Pseudomonadota</taxon>
        <taxon>Alphaproteobacteria</taxon>
        <taxon>Maricaulales</taxon>
        <taxon>Robiginitomaculaceae</taxon>
        <taxon>Algimonas</taxon>
    </lineage>
</organism>